<dbReference type="Proteomes" id="UP000020202">
    <property type="component" value="Unassembled WGS sequence"/>
</dbReference>
<feature type="transmembrane region" description="Helical" evidence="3">
    <location>
        <begin position="128"/>
        <end position="147"/>
    </location>
</feature>
<dbReference type="RefSeq" id="WP_071996502.1">
    <property type="nucleotide sequence ID" value="NZ_CABGLF010000028.1"/>
</dbReference>
<reference evidence="5 6" key="1">
    <citation type="submission" date="2014-01" db="EMBL/GenBank/DDBJ databases">
        <title>The Genome Sequence of Klebsiella oxytoca MGH 27.</title>
        <authorList>
            <consortium name="The Broad Institute Genomics Platform"/>
            <consortium name="The Broad Institute Genome Sequencing Center for Infectious Disease"/>
            <person name="Murphy C."/>
            <person name="Cosimi L."/>
            <person name="Cerqueira G."/>
            <person name="Feldgarden M."/>
            <person name="Earl A."/>
            <person name="Hung D."/>
            <person name="Onderdonk A.B."/>
            <person name="Ferraro M.J."/>
            <person name="Hooper D."/>
            <person name="Dekker J."/>
            <person name="O'Brien T."/>
            <person name="Huang S."/>
            <person name="Quan V."/>
            <person name="Ernst C."/>
            <person name="Delaney M."/>
            <person name="DuBois A."/>
            <person name="Kim D.S."/>
            <person name="Young S.K."/>
            <person name="Zeng Q."/>
            <person name="Gargeya S."/>
            <person name="Fitzgerald M."/>
            <person name="Abouelleil A."/>
            <person name="Alvarado L."/>
            <person name="Berlin A.M."/>
            <person name="Chapman S.B."/>
            <person name="Gainer-Dewar J."/>
            <person name="Goldberg J."/>
            <person name="Gnerre S."/>
            <person name="Griggs A."/>
            <person name="Gujja S."/>
            <person name="Hansen M."/>
            <person name="Howarth C."/>
            <person name="Imamovic A."/>
            <person name="Ireland A."/>
            <person name="Larimer J."/>
            <person name="McCowan C."/>
            <person name="Murphy C."/>
            <person name="Pearson M."/>
            <person name="Poon T.W."/>
            <person name="Priest M."/>
            <person name="Roberts A."/>
            <person name="Saif S."/>
            <person name="Shea T."/>
            <person name="Sykes S."/>
            <person name="Wortman J."/>
            <person name="Nusbaum C."/>
            <person name="Birren B."/>
        </authorList>
    </citation>
    <scope>NUCLEOTIDE SEQUENCE [LARGE SCALE GENOMIC DNA]</scope>
    <source>
        <strain evidence="5 6">MGH 27</strain>
    </source>
</reference>
<comment type="caution">
    <text evidence="5">The sequence shown here is derived from an EMBL/GenBank/DDBJ whole genome shotgun (WGS) entry which is preliminary data.</text>
</comment>
<dbReference type="InterPro" id="IPR001867">
    <property type="entry name" value="OmpR/PhoB-type_DNA-bd"/>
</dbReference>
<dbReference type="SMART" id="SM00862">
    <property type="entry name" value="Trans_reg_C"/>
    <property type="match status" value="1"/>
</dbReference>
<feature type="DNA-binding region" description="OmpR/PhoB-type" evidence="2">
    <location>
        <begin position="1"/>
        <end position="100"/>
    </location>
</feature>
<evidence type="ECO:0000256" key="1">
    <source>
        <dbReference type="ARBA" id="ARBA00023125"/>
    </source>
</evidence>
<organism evidence="5 6">
    <name type="scientific">Klebsiella michiganensis</name>
    <dbReference type="NCBI Taxonomy" id="1134687"/>
    <lineage>
        <taxon>Bacteria</taxon>
        <taxon>Pseudomonadati</taxon>
        <taxon>Pseudomonadota</taxon>
        <taxon>Gammaproteobacteria</taxon>
        <taxon>Enterobacterales</taxon>
        <taxon>Enterobacteriaceae</taxon>
        <taxon>Klebsiella/Raoultella group</taxon>
        <taxon>Klebsiella</taxon>
    </lineage>
</organism>
<dbReference type="Gene3D" id="1.10.10.10">
    <property type="entry name" value="Winged helix-like DNA-binding domain superfamily/Winged helix DNA-binding domain"/>
    <property type="match status" value="1"/>
</dbReference>
<dbReference type="InterPro" id="IPR016032">
    <property type="entry name" value="Sig_transdc_resp-reg_C-effctor"/>
</dbReference>
<evidence type="ECO:0000256" key="3">
    <source>
        <dbReference type="SAM" id="Phobius"/>
    </source>
</evidence>
<dbReference type="SUPFAM" id="SSF46894">
    <property type="entry name" value="C-terminal effector domain of the bipartite response regulators"/>
    <property type="match status" value="1"/>
</dbReference>
<keyword evidence="3" id="KW-0812">Transmembrane</keyword>
<keyword evidence="3" id="KW-0472">Membrane</keyword>
<keyword evidence="1 2" id="KW-0238">DNA-binding</keyword>
<evidence type="ECO:0000313" key="6">
    <source>
        <dbReference type="Proteomes" id="UP000020202"/>
    </source>
</evidence>
<name>A0A7H5ACK8_9ENTR</name>
<feature type="domain" description="OmpR/PhoB-type" evidence="4">
    <location>
        <begin position="1"/>
        <end position="100"/>
    </location>
</feature>
<dbReference type="GO" id="GO:0000160">
    <property type="term" value="P:phosphorelay signal transduction system"/>
    <property type="evidence" value="ECO:0007669"/>
    <property type="project" value="InterPro"/>
</dbReference>
<dbReference type="AlphaFoldDB" id="A0A7H5ACK8"/>
<dbReference type="InterPro" id="IPR036388">
    <property type="entry name" value="WH-like_DNA-bd_sf"/>
</dbReference>
<evidence type="ECO:0000259" key="4">
    <source>
        <dbReference type="PROSITE" id="PS51755"/>
    </source>
</evidence>
<dbReference type="GO" id="GO:0003677">
    <property type="term" value="F:DNA binding"/>
    <property type="evidence" value="ECO:0007669"/>
    <property type="project" value="UniProtKB-UniRule"/>
</dbReference>
<sequence length="241" mass="27813">MNYLLENSVHYNEESRALENDNTEIILPVSAARLLSLLLQKNNEQLSRNEILEKVWEQYGLVASNHNLNRNVSILRKTLQELGLSDIIETIPKQGFRLHCDFKLISPAQENNTKKIKQKVLRNTGLKLNFFIFICFTILLICLYIKYDEKSSVLYKYKTIGKCDVYVDKSLTNINNVSVFFGTILGKKIIETCKNMTQTIFFDDNKTSLNDKTYSTHVAVCKANKLNKGNQCENYLNIKNI</sequence>
<evidence type="ECO:0000313" key="5">
    <source>
        <dbReference type="EMBL" id="EWF91090.1"/>
    </source>
</evidence>
<accession>A0A7H5ACK8</accession>
<dbReference type="PROSITE" id="PS51755">
    <property type="entry name" value="OMPR_PHOB"/>
    <property type="match status" value="1"/>
</dbReference>
<dbReference type="GO" id="GO:0006355">
    <property type="term" value="P:regulation of DNA-templated transcription"/>
    <property type="evidence" value="ECO:0007669"/>
    <property type="project" value="InterPro"/>
</dbReference>
<keyword evidence="3" id="KW-1133">Transmembrane helix</keyword>
<gene>
    <name evidence="5" type="ORF">L373_01473</name>
</gene>
<dbReference type="Pfam" id="PF00486">
    <property type="entry name" value="Trans_reg_C"/>
    <property type="match status" value="1"/>
</dbReference>
<proteinExistence type="predicted"/>
<protein>
    <recommendedName>
        <fullName evidence="4">OmpR/PhoB-type domain-containing protein</fullName>
    </recommendedName>
</protein>
<dbReference type="EMBL" id="JCNZ01000007">
    <property type="protein sequence ID" value="EWF91090.1"/>
    <property type="molecule type" value="Genomic_DNA"/>
</dbReference>
<evidence type="ECO:0000256" key="2">
    <source>
        <dbReference type="PROSITE-ProRule" id="PRU01091"/>
    </source>
</evidence>